<accession>A0A480AKD4</accession>
<proteinExistence type="predicted"/>
<name>A0A480AKD4_9BURK</name>
<dbReference type="RefSeq" id="WP_137730954.1">
    <property type="nucleotide sequence ID" value="NZ_BJCL01000001.1"/>
</dbReference>
<dbReference type="Proteomes" id="UP000301751">
    <property type="component" value="Unassembled WGS sequence"/>
</dbReference>
<keyword evidence="2" id="KW-1185">Reference proteome</keyword>
<reference evidence="2" key="1">
    <citation type="submission" date="2019-03" db="EMBL/GenBank/DDBJ databases">
        <title>Aquabacterium pictum sp.nov., the first bacteriochlorophyll a-containing freshwater bacterium in the genus Aquabacterium of the class Betaproteobacteria.</title>
        <authorList>
            <person name="Hirose S."/>
            <person name="Tank M."/>
            <person name="Hara E."/>
            <person name="Tamaki H."/>
            <person name="Takaichi S."/>
            <person name="Haruta S."/>
            <person name="Hanada S."/>
        </authorList>
    </citation>
    <scope>NUCLEOTIDE SEQUENCE [LARGE SCALE GENOMIC DNA]</scope>
    <source>
        <strain evidence="2">W35</strain>
    </source>
</reference>
<gene>
    <name evidence="1" type="ORF">AQPW35_02610</name>
</gene>
<comment type="caution">
    <text evidence="1">The sequence shown here is derived from an EMBL/GenBank/DDBJ whole genome shotgun (WGS) entry which is preliminary data.</text>
</comment>
<evidence type="ECO:0000313" key="2">
    <source>
        <dbReference type="Proteomes" id="UP000301751"/>
    </source>
</evidence>
<sequence length="140" mass="14793">MAFVPTLRRVLANLREGLPAEAVRTGEPVPASAAYRQRVQAQAATDAWLQTLLPTVPAHLHAALQQCTALHEDAPPITCLPALLETVTQKRHSLQAVLDRGDMPATAADLALLGHLSELLTRLPQLAEPGGAGGIPPGIR</sequence>
<protein>
    <submittedName>
        <fullName evidence="1">Uncharacterized protein</fullName>
    </submittedName>
</protein>
<dbReference type="EMBL" id="BJCL01000001">
    <property type="protein sequence ID" value="GCL61180.1"/>
    <property type="molecule type" value="Genomic_DNA"/>
</dbReference>
<dbReference type="AlphaFoldDB" id="A0A480AKD4"/>
<organism evidence="1 2">
    <name type="scientific">Pseudaquabacterium pictum</name>
    <dbReference type="NCBI Taxonomy" id="2315236"/>
    <lineage>
        <taxon>Bacteria</taxon>
        <taxon>Pseudomonadati</taxon>
        <taxon>Pseudomonadota</taxon>
        <taxon>Betaproteobacteria</taxon>
        <taxon>Burkholderiales</taxon>
        <taxon>Sphaerotilaceae</taxon>
        <taxon>Pseudaquabacterium</taxon>
    </lineage>
</organism>
<evidence type="ECO:0000313" key="1">
    <source>
        <dbReference type="EMBL" id="GCL61180.1"/>
    </source>
</evidence>